<dbReference type="EMBL" id="DF968182">
    <property type="protein sequence ID" value="GAP42909.1"/>
    <property type="molecule type" value="Genomic_DNA"/>
</dbReference>
<feature type="transmembrane region" description="Helical" evidence="1">
    <location>
        <begin position="168"/>
        <end position="187"/>
    </location>
</feature>
<dbReference type="Proteomes" id="UP000053091">
    <property type="component" value="Unassembled WGS sequence"/>
</dbReference>
<sequence>MADTLMNNDNELSINPSNWRGIYRTGAIAALAILPFGIMDILITFLPGGVTPDPGEGSVKDWIGLFQRDSLLALRGLGLLNIFTLVLGIPVFYALYAAHRRLSKPIALFALMLFLTGAAIYIARNPAFPMQTLATKYTLATTDYQRSLLSAAGEAILAGSEDFTSGSFMGFFFINIAGILMSSVIMMNRRFSAITGWAGFVGFICMLIYSAWASFIPFFYSGALVLGILGGLLTLSWYVLVAQKLLKLG</sequence>
<organism evidence="2">
    <name type="scientific">Lentimicrobium saccharophilum</name>
    <dbReference type="NCBI Taxonomy" id="1678841"/>
    <lineage>
        <taxon>Bacteria</taxon>
        <taxon>Pseudomonadati</taxon>
        <taxon>Bacteroidota</taxon>
        <taxon>Bacteroidia</taxon>
        <taxon>Bacteroidales</taxon>
        <taxon>Lentimicrobiaceae</taxon>
        <taxon>Lentimicrobium</taxon>
    </lineage>
</organism>
<evidence type="ECO:0000256" key="1">
    <source>
        <dbReference type="SAM" id="Phobius"/>
    </source>
</evidence>
<name>A0A0S7BRH0_9BACT</name>
<feature type="transmembrane region" description="Helical" evidence="1">
    <location>
        <begin position="21"/>
        <end position="46"/>
    </location>
</feature>
<accession>A0A0S7BRH0</accession>
<keyword evidence="1" id="KW-1133">Transmembrane helix</keyword>
<gene>
    <name evidence="2" type="ORF">TBC1_111049</name>
</gene>
<proteinExistence type="predicted"/>
<dbReference type="RefSeq" id="WP_062039479.1">
    <property type="nucleotide sequence ID" value="NZ_DF968182.1"/>
</dbReference>
<reference evidence="2" key="1">
    <citation type="journal article" date="2015" name="Genome Announc.">
        <title>Draft Genome Sequence of Bacteroidales Strain TBC1, a Novel Isolate from a Methanogenic Wastewater Treatment System.</title>
        <authorList>
            <person name="Tourlousse D.M."/>
            <person name="Matsuura N."/>
            <person name="Sun L."/>
            <person name="Toyonaga M."/>
            <person name="Kuroda K."/>
            <person name="Ohashi A."/>
            <person name="Cruz R."/>
            <person name="Yamaguchi T."/>
            <person name="Sekiguchi Y."/>
        </authorList>
    </citation>
    <scope>NUCLEOTIDE SEQUENCE [LARGE SCALE GENOMIC DNA]</scope>
    <source>
        <strain evidence="2">TBC1</strain>
    </source>
</reference>
<evidence type="ECO:0008006" key="4">
    <source>
        <dbReference type="Google" id="ProtNLM"/>
    </source>
</evidence>
<evidence type="ECO:0000313" key="2">
    <source>
        <dbReference type="EMBL" id="GAP42909.1"/>
    </source>
</evidence>
<feature type="transmembrane region" description="Helical" evidence="1">
    <location>
        <begin position="72"/>
        <end position="94"/>
    </location>
</feature>
<protein>
    <recommendedName>
        <fullName evidence="4">DUF4386 domain-containing protein</fullName>
    </recommendedName>
</protein>
<dbReference type="OrthoDB" id="3078453at2"/>
<feature type="transmembrane region" description="Helical" evidence="1">
    <location>
        <begin position="194"/>
        <end position="212"/>
    </location>
</feature>
<feature type="transmembrane region" description="Helical" evidence="1">
    <location>
        <begin position="218"/>
        <end position="240"/>
    </location>
</feature>
<keyword evidence="1" id="KW-0812">Transmembrane</keyword>
<dbReference type="AlphaFoldDB" id="A0A0S7BRH0"/>
<feature type="transmembrane region" description="Helical" evidence="1">
    <location>
        <begin position="106"/>
        <end position="123"/>
    </location>
</feature>
<evidence type="ECO:0000313" key="3">
    <source>
        <dbReference type="Proteomes" id="UP000053091"/>
    </source>
</evidence>
<keyword evidence="3" id="KW-1185">Reference proteome</keyword>
<keyword evidence="1" id="KW-0472">Membrane</keyword>